<organism evidence="1 2">
    <name type="scientific">Variovorax gossypii</name>
    <dbReference type="NCBI Taxonomy" id="1679495"/>
    <lineage>
        <taxon>Bacteria</taxon>
        <taxon>Pseudomonadati</taxon>
        <taxon>Pseudomonadota</taxon>
        <taxon>Betaproteobacteria</taxon>
        <taxon>Burkholderiales</taxon>
        <taxon>Comamonadaceae</taxon>
        <taxon>Variovorax</taxon>
    </lineage>
</organism>
<gene>
    <name evidence="1" type="ORF">EJP69_12570</name>
</gene>
<protein>
    <submittedName>
        <fullName evidence="1">Uncharacterized protein</fullName>
    </submittedName>
</protein>
<sequence>MLSPEQRKWQRHWHEVFDAALGPDGPPGEPLPDDIDTDFRLQFELWDLPAEARARAFSVFPNAAGMLARIDAHRSAPPSAIDADEATRILRDGLKLLRRLGIESPEPDAAVAVLDTGKVSLHDAFSKADSPFIELHDALHDMALRETGEAGKDAYFFLSEPLYRLAASYAVAHWICWPLCAQPGAPDATEAEYRLWRGGWSAGWSEEGVFLFDRREEFGLTG</sequence>
<dbReference type="Proteomes" id="UP000267418">
    <property type="component" value="Unassembled WGS sequence"/>
</dbReference>
<reference evidence="1 2" key="1">
    <citation type="submission" date="2018-12" db="EMBL/GenBank/DDBJ databases">
        <title>The genome of Variovorax gossypii DSM 100435.</title>
        <authorList>
            <person name="Gao J."/>
            <person name="Sun J."/>
        </authorList>
    </citation>
    <scope>NUCLEOTIDE SEQUENCE [LARGE SCALE GENOMIC DNA]</scope>
    <source>
        <strain evidence="1 2">DSM 100435</strain>
    </source>
</reference>
<keyword evidence="2" id="KW-1185">Reference proteome</keyword>
<accession>A0A3S0JXA4</accession>
<dbReference type="AlphaFoldDB" id="A0A3S0JXA4"/>
<dbReference type="OrthoDB" id="9153091at2"/>
<evidence type="ECO:0000313" key="2">
    <source>
        <dbReference type="Proteomes" id="UP000267418"/>
    </source>
</evidence>
<dbReference type="EMBL" id="RXOE01000002">
    <property type="protein sequence ID" value="RTQ35212.1"/>
    <property type="molecule type" value="Genomic_DNA"/>
</dbReference>
<name>A0A3S0JXA4_9BURK</name>
<evidence type="ECO:0000313" key="1">
    <source>
        <dbReference type="EMBL" id="RTQ35212.1"/>
    </source>
</evidence>
<comment type="caution">
    <text evidence="1">The sequence shown here is derived from an EMBL/GenBank/DDBJ whole genome shotgun (WGS) entry which is preliminary data.</text>
</comment>
<proteinExistence type="predicted"/>
<dbReference type="RefSeq" id="WP_126470410.1">
    <property type="nucleotide sequence ID" value="NZ_RXOE01000002.1"/>
</dbReference>